<evidence type="ECO:0000256" key="3">
    <source>
        <dbReference type="ARBA" id="ARBA00022692"/>
    </source>
</evidence>
<evidence type="ECO:0000313" key="8">
    <source>
        <dbReference type="EMBL" id="EFY06803.1"/>
    </source>
</evidence>
<evidence type="ECO:0000313" key="9">
    <source>
        <dbReference type="Proteomes" id="UP000018458"/>
    </source>
</evidence>
<evidence type="ECO:0000256" key="2">
    <source>
        <dbReference type="ARBA" id="ARBA00022475"/>
    </source>
</evidence>
<evidence type="ECO:0000256" key="4">
    <source>
        <dbReference type="ARBA" id="ARBA00022989"/>
    </source>
</evidence>
<keyword evidence="2" id="KW-1003">Cell membrane</keyword>
<dbReference type="InterPro" id="IPR037185">
    <property type="entry name" value="EmrE-like"/>
</dbReference>
<accession>E8LL15</accession>
<feature type="transmembrane region" description="Helical" evidence="6">
    <location>
        <begin position="125"/>
        <end position="145"/>
    </location>
</feature>
<dbReference type="SUPFAM" id="SSF103481">
    <property type="entry name" value="Multidrug resistance efflux transporter EmrE"/>
    <property type="match status" value="2"/>
</dbReference>
<evidence type="ECO:0000256" key="1">
    <source>
        <dbReference type="ARBA" id="ARBA00004651"/>
    </source>
</evidence>
<dbReference type="STRING" id="762983.HMPREF9444_01420"/>
<proteinExistence type="predicted"/>
<feature type="domain" description="EamA" evidence="7">
    <location>
        <begin position="6"/>
        <end position="140"/>
    </location>
</feature>
<keyword evidence="4 6" id="KW-1133">Transmembrane helix</keyword>
<dbReference type="InterPro" id="IPR050638">
    <property type="entry name" value="AA-Vitamin_Transporters"/>
</dbReference>
<dbReference type="Gene3D" id="1.10.3730.20">
    <property type="match status" value="1"/>
</dbReference>
<dbReference type="PANTHER" id="PTHR32322:SF18">
    <property type="entry name" value="S-ADENOSYLMETHIONINE_S-ADENOSYLHOMOCYSTEINE TRANSPORTER"/>
    <property type="match status" value="1"/>
</dbReference>
<feature type="domain" description="EamA" evidence="7">
    <location>
        <begin position="155"/>
        <end position="291"/>
    </location>
</feature>
<evidence type="ECO:0000256" key="5">
    <source>
        <dbReference type="ARBA" id="ARBA00023136"/>
    </source>
</evidence>
<dbReference type="EMBL" id="AEVO01000080">
    <property type="protein sequence ID" value="EFY06803.1"/>
    <property type="molecule type" value="Genomic_DNA"/>
</dbReference>
<keyword evidence="9" id="KW-1185">Reference proteome</keyword>
<dbReference type="Pfam" id="PF00892">
    <property type="entry name" value="EamA"/>
    <property type="match status" value="2"/>
</dbReference>
<dbReference type="PANTHER" id="PTHR32322">
    <property type="entry name" value="INNER MEMBRANE TRANSPORTER"/>
    <property type="match status" value="1"/>
</dbReference>
<feature type="transmembrane region" description="Helical" evidence="6">
    <location>
        <begin position="185"/>
        <end position="206"/>
    </location>
</feature>
<organism evidence="8 9">
    <name type="scientific">Succinatimonas hippei (strain DSM 22608 / JCM 16073 / KCTC 15190 / YIT 12066)</name>
    <dbReference type="NCBI Taxonomy" id="762983"/>
    <lineage>
        <taxon>Bacteria</taxon>
        <taxon>Pseudomonadati</taxon>
        <taxon>Pseudomonadota</taxon>
        <taxon>Gammaproteobacteria</taxon>
        <taxon>Aeromonadales</taxon>
        <taxon>Succinivibrionaceae</taxon>
        <taxon>Succinatimonas</taxon>
    </lineage>
</organism>
<gene>
    <name evidence="8" type="ORF">HMPREF9444_01420</name>
</gene>
<comment type="caution">
    <text evidence="8">The sequence shown here is derived from an EMBL/GenBank/DDBJ whole genome shotgun (WGS) entry which is preliminary data.</text>
</comment>
<reference evidence="8 9" key="1">
    <citation type="submission" date="2011-01" db="EMBL/GenBank/DDBJ databases">
        <authorList>
            <person name="Weinstock G."/>
            <person name="Sodergren E."/>
            <person name="Clifton S."/>
            <person name="Fulton L."/>
            <person name="Fulton B."/>
            <person name="Courtney L."/>
            <person name="Fronick C."/>
            <person name="Harrison M."/>
            <person name="Strong C."/>
            <person name="Farmer C."/>
            <person name="Delahaunty K."/>
            <person name="Markovic C."/>
            <person name="Hall O."/>
            <person name="Minx P."/>
            <person name="Tomlinson C."/>
            <person name="Mitreva M."/>
            <person name="Hou S."/>
            <person name="Chen J."/>
            <person name="Wollam A."/>
            <person name="Pepin K.H."/>
            <person name="Johnson M."/>
            <person name="Bhonagiri V."/>
            <person name="Zhang X."/>
            <person name="Suruliraj S."/>
            <person name="Warren W."/>
            <person name="Chinwalla A."/>
            <person name="Mardis E.R."/>
            <person name="Wilson R.K."/>
        </authorList>
    </citation>
    <scope>NUCLEOTIDE SEQUENCE [LARGE SCALE GENOMIC DNA]</scope>
    <source>
        <strain evidence="9">DSM 22608 / JCM 16073 / KCTC 15190 / YIT 12066</strain>
    </source>
</reference>
<dbReference type="Proteomes" id="UP000018458">
    <property type="component" value="Unassembled WGS sequence"/>
</dbReference>
<dbReference type="eggNOG" id="COG0697">
    <property type="taxonomic scope" value="Bacteria"/>
</dbReference>
<dbReference type="InterPro" id="IPR000620">
    <property type="entry name" value="EamA_dom"/>
</dbReference>
<keyword evidence="3 6" id="KW-0812">Transmembrane</keyword>
<feature type="transmembrane region" description="Helical" evidence="6">
    <location>
        <begin position="274"/>
        <end position="293"/>
    </location>
</feature>
<dbReference type="RefSeq" id="WP_009143603.1">
    <property type="nucleotide sequence ID" value="NZ_GL831014.1"/>
</dbReference>
<sequence>MAQAKYYLALVAVCLVWGATPACGKILSTSMSPLLITGLRFVLTAGILFSWLFITGQKKAFRPDKKFIPFLIFMGFMGITVHNGLLFTGLHYTTATNTALIESIGPTATTILAFLFVGERLSRRGWVGIFISCCGALCIVTKGSLDVLINMGFNIGDLLIVACEIAWSCYVILGWKAQKSRLSATALTAWNGLFGGLLCFIIGFATGTLEVWQVNAQAVYGFLYLLLASGVFAFVTWNFAVAKVGASKAGVFVYLVPLTGAIIGVTFLGEEILLSQIVGGLLIISGVVVTVRAKVQLKSEEKKAPENLVERFPDLAEHYRAKASGKEVPALPHRSFATKLKGVFKRTFIACYHVIKAPADAVAFLYKFFVLKEKAAPNINDDADSKAESTVSLGKSVLKEDQSFKDKISNLSSKSDTRIYAGAGNAQDVAGLMRELGRKNWVENAGAKDELNESAGDFVKSIDKGDEELRIQAEILQQEMQEFSACNVLKKWFLGKFKRN</sequence>
<feature type="transmembrane region" description="Helical" evidence="6">
    <location>
        <begin position="67"/>
        <end position="87"/>
    </location>
</feature>
<name>E8LL15_SUCHY</name>
<dbReference type="GO" id="GO:0005886">
    <property type="term" value="C:plasma membrane"/>
    <property type="evidence" value="ECO:0007669"/>
    <property type="project" value="UniProtKB-SubCell"/>
</dbReference>
<dbReference type="AlphaFoldDB" id="E8LL15"/>
<feature type="transmembrane region" description="Helical" evidence="6">
    <location>
        <begin position="99"/>
        <end position="118"/>
    </location>
</feature>
<evidence type="ECO:0000259" key="7">
    <source>
        <dbReference type="Pfam" id="PF00892"/>
    </source>
</evidence>
<dbReference type="OrthoDB" id="4167046at2"/>
<keyword evidence="5 6" id="KW-0472">Membrane</keyword>
<comment type="subcellular location">
    <subcellularLocation>
        <location evidence="1">Cell membrane</location>
        <topology evidence="1">Multi-pass membrane protein</topology>
    </subcellularLocation>
</comment>
<feature type="transmembrane region" description="Helical" evidence="6">
    <location>
        <begin position="151"/>
        <end position="173"/>
    </location>
</feature>
<dbReference type="HOGENOM" id="CLU_545032_0_0_6"/>
<feature type="transmembrane region" description="Helical" evidence="6">
    <location>
        <begin position="218"/>
        <end position="239"/>
    </location>
</feature>
<feature type="transmembrane region" description="Helical" evidence="6">
    <location>
        <begin position="251"/>
        <end position="268"/>
    </location>
</feature>
<feature type="transmembrane region" description="Helical" evidence="6">
    <location>
        <begin position="34"/>
        <end position="55"/>
    </location>
</feature>
<protein>
    <submittedName>
        <fullName evidence="8">Putative membrane protein</fullName>
    </submittedName>
</protein>
<evidence type="ECO:0000256" key="6">
    <source>
        <dbReference type="SAM" id="Phobius"/>
    </source>
</evidence>